<dbReference type="PANTHER" id="PTHR11733">
    <property type="entry name" value="ZINC METALLOPROTEASE FAMILY M13 NEPRILYSIN-RELATED"/>
    <property type="match status" value="1"/>
</dbReference>
<dbReference type="Pfam" id="PF05649">
    <property type="entry name" value="Peptidase_M13_N"/>
    <property type="match status" value="1"/>
</dbReference>
<dbReference type="GO" id="GO:0005886">
    <property type="term" value="C:plasma membrane"/>
    <property type="evidence" value="ECO:0007669"/>
    <property type="project" value="TreeGrafter"/>
</dbReference>
<evidence type="ECO:0000256" key="1">
    <source>
        <dbReference type="ARBA" id="ARBA00001947"/>
    </source>
</evidence>
<evidence type="ECO:0000256" key="2">
    <source>
        <dbReference type="ARBA" id="ARBA00007357"/>
    </source>
</evidence>
<dbReference type="SUPFAM" id="SSF55486">
    <property type="entry name" value="Metalloproteases ('zincins'), catalytic domain"/>
    <property type="match status" value="1"/>
</dbReference>
<dbReference type="InterPro" id="IPR008753">
    <property type="entry name" value="Peptidase_M13_N"/>
</dbReference>
<keyword evidence="4" id="KW-0479">Metal-binding</keyword>
<evidence type="ECO:0000256" key="7">
    <source>
        <dbReference type="ARBA" id="ARBA00023049"/>
    </source>
</evidence>
<keyword evidence="5" id="KW-0378">Hydrolase</keyword>
<dbReference type="InterPro" id="IPR024079">
    <property type="entry name" value="MetalloPept_cat_dom_sf"/>
</dbReference>
<keyword evidence="7" id="KW-0482">Metalloprotease</keyword>
<dbReference type="InterPro" id="IPR018497">
    <property type="entry name" value="Peptidase_M13_C"/>
</dbReference>
<dbReference type="GO" id="GO:0046872">
    <property type="term" value="F:metal ion binding"/>
    <property type="evidence" value="ECO:0007669"/>
    <property type="project" value="UniProtKB-KW"/>
</dbReference>
<comment type="similarity">
    <text evidence="2">Belongs to the peptidase M13 family.</text>
</comment>
<comment type="cofactor">
    <cofactor evidence="1">
        <name>Zn(2+)</name>
        <dbReference type="ChEBI" id="CHEBI:29105"/>
    </cofactor>
</comment>
<keyword evidence="6" id="KW-0862">Zinc</keyword>
<dbReference type="AlphaFoldDB" id="A0A543F717"/>
<dbReference type="Pfam" id="PF01431">
    <property type="entry name" value="Peptidase_M13"/>
    <property type="match status" value="1"/>
</dbReference>
<evidence type="ECO:0000256" key="5">
    <source>
        <dbReference type="ARBA" id="ARBA00022801"/>
    </source>
</evidence>
<dbReference type="GO" id="GO:0016485">
    <property type="term" value="P:protein processing"/>
    <property type="evidence" value="ECO:0007669"/>
    <property type="project" value="TreeGrafter"/>
</dbReference>
<evidence type="ECO:0000256" key="3">
    <source>
        <dbReference type="ARBA" id="ARBA00022670"/>
    </source>
</evidence>
<evidence type="ECO:0000256" key="6">
    <source>
        <dbReference type="ARBA" id="ARBA00022833"/>
    </source>
</evidence>
<protein>
    <submittedName>
        <fullName evidence="10">Putative endopeptidase</fullName>
    </submittedName>
</protein>
<dbReference type="PANTHER" id="PTHR11733:SF167">
    <property type="entry name" value="FI17812P1-RELATED"/>
    <property type="match status" value="1"/>
</dbReference>
<keyword evidence="3" id="KW-0645">Protease</keyword>
<evidence type="ECO:0000256" key="4">
    <source>
        <dbReference type="ARBA" id="ARBA00022723"/>
    </source>
</evidence>
<organism evidence="10 11">
    <name type="scientific">Nocardia bhagyanarayanae</name>
    <dbReference type="NCBI Taxonomy" id="1215925"/>
    <lineage>
        <taxon>Bacteria</taxon>
        <taxon>Bacillati</taxon>
        <taxon>Actinomycetota</taxon>
        <taxon>Actinomycetes</taxon>
        <taxon>Mycobacteriales</taxon>
        <taxon>Nocardiaceae</taxon>
        <taxon>Nocardia</taxon>
    </lineage>
</organism>
<sequence length="672" mass="74900">MTSEPISPSGLDLSHLDDAVRVQDDLFAHVNGKWLDEYRIPADRAVDGAFRALYDQAELDVQAIIQNAAAAGAEPGSDARKIGDLYASFMDTETVAAAGLAPISGELAAVHEVADRGAFAALLGRLQRTGVGGAVALYVDTDDKDSTRYLVHATQSGIGLPDESYYRQDEFAEIRTKYIAHIGRMFALAAADPRIAALLPEDLDTIGQRVFELERKLAAGHWDVVRRRDAERSYNLVTFDALVAENPEFDWHAWASALAEGVDKPVAELFGEVVARQPSYLRTFAQTWAEADLADWRAWAAWRVLRSRAAYLTEELVEENFDFYGRTLTGAQENRERWKRGVSLVQELLGEAVGKLYVAEHFPPEAKARMVELVENLQEAYRRNISELEWMGPDTRKAALAKLEKFTPKIGYPERWRDYSAVVIDPADLVGNYRSGYAAEHDRELNKLGGPVDRDEWFMTPQTVNAYYNPGMNEIVFPAAILQPPFFDMNADDAANYGGIGAVIGHEIGHGFDDQGAKYDGDGNMIDWWTDADRAEFAKRTKALIDQYNVLSPKELPDEHTVNGEFTIGENIGDLGGLSIALEAYKISLKGAEPPVIDGLTGLQRVFYGWAQVWRTKARTEEAIRRLAVDPHSPPEFRCNAVVRNIDSFHEAFDVRPGDALYLEPAERVKIW</sequence>
<name>A0A543F717_9NOCA</name>
<feature type="domain" description="Peptidase M13 N-terminal" evidence="9">
    <location>
        <begin position="23"/>
        <end position="413"/>
    </location>
</feature>
<dbReference type="Gene3D" id="3.40.390.10">
    <property type="entry name" value="Collagenase (Catalytic Domain)"/>
    <property type="match status" value="1"/>
</dbReference>
<dbReference type="PRINTS" id="PR00786">
    <property type="entry name" value="NEPRILYSIN"/>
</dbReference>
<proteinExistence type="inferred from homology"/>
<dbReference type="InterPro" id="IPR000718">
    <property type="entry name" value="Peptidase_M13"/>
</dbReference>
<dbReference type="PROSITE" id="PS51885">
    <property type="entry name" value="NEPRILYSIN"/>
    <property type="match status" value="1"/>
</dbReference>
<dbReference type="OrthoDB" id="9775677at2"/>
<accession>A0A543F717</accession>
<dbReference type="EMBL" id="VFPG01000001">
    <property type="protein sequence ID" value="TQM29628.1"/>
    <property type="molecule type" value="Genomic_DNA"/>
</dbReference>
<feature type="domain" description="Peptidase M13 C-terminal" evidence="8">
    <location>
        <begin position="465"/>
        <end position="669"/>
    </location>
</feature>
<dbReference type="InterPro" id="IPR042089">
    <property type="entry name" value="Peptidase_M13_dom_2"/>
</dbReference>
<comment type="caution">
    <text evidence="10">The sequence shown here is derived from an EMBL/GenBank/DDBJ whole genome shotgun (WGS) entry which is preliminary data.</text>
</comment>
<gene>
    <name evidence="10" type="ORF">FB390_1236</name>
</gene>
<evidence type="ECO:0000259" key="9">
    <source>
        <dbReference type="Pfam" id="PF05649"/>
    </source>
</evidence>
<evidence type="ECO:0000259" key="8">
    <source>
        <dbReference type="Pfam" id="PF01431"/>
    </source>
</evidence>
<dbReference type="Gene3D" id="1.10.1380.10">
    <property type="entry name" value="Neutral endopeptidase , domain2"/>
    <property type="match status" value="1"/>
</dbReference>
<reference evidence="10 11" key="1">
    <citation type="submission" date="2019-06" db="EMBL/GenBank/DDBJ databases">
        <title>Sequencing the genomes of 1000 actinobacteria strains.</title>
        <authorList>
            <person name="Klenk H.-P."/>
        </authorList>
    </citation>
    <scope>NUCLEOTIDE SEQUENCE [LARGE SCALE GENOMIC DNA]</scope>
    <source>
        <strain evidence="10 11">DSM 103495</strain>
    </source>
</reference>
<evidence type="ECO:0000313" key="11">
    <source>
        <dbReference type="Proteomes" id="UP000316331"/>
    </source>
</evidence>
<keyword evidence="11" id="KW-1185">Reference proteome</keyword>
<dbReference type="GO" id="GO:0004222">
    <property type="term" value="F:metalloendopeptidase activity"/>
    <property type="evidence" value="ECO:0007669"/>
    <property type="project" value="InterPro"/>
</dbReference>
<dbReference type="Proteomes" id="UP000316331">
    <property type="component" value="Unassembled WGS sequence"/>
</dbReference>
<evidence type="ECO:0000313" key="10">
    <source>
        <dbReference type="EMBL" id="TQM29628.1"/>
    </source>
</evidence>
<dbReference type="CDD" id="cd08662">
    <property type="entry name" value="M13"/>
    <property type="match status" value="1"/>
</dbReference>